<organism evidence="1">
    <name type="scientific">Arundo donax</name>
    <name type="common">Giant reed</name>
    <name type="synonym">Donax arundinaceus</name>
    <dbReference type="NCBI Taxonomy" id="35708"/>
    <lineage>
        <taxon>Eukaryota</taxon>
        <taxon>Viridiplantae</taxon>
        <taxon>Streptophyta</taxon>
        <taxon>Embryophyta</taxon>
        <taxon>Tracheophyta</taxon>
        <taxon>Spermatophyta</taxon>
        <taxon>Magnoliopsida</taxon>
        <taxon>Liliopsida</taxon>
        <taxon>Poales</taxon>
        <taxon>Poaceae</taxon>
        <taxon>PACMAD clade</taxon>
        <taxon>Arundinoideae</taxon>
        <taxon>Arundineae</taxon>
        <taxon>Arundo</taxon>
    </lineage>
</organism>
<reference evidence="1" key="2">
    <citation type="journal article" date="2015" name="Data Brief">
        <title>Shoot transcriptome of the giant reed, Arundo donax.</title>
        <authorList>
            <person name="Barrero R.A."/>
            <person name="Guerrero F.D."/>
            <person name="Moolhuijzen P."/>
            <person name="Goolsby J.A."/>
            <person name="Tidwell J."/>
            <person name="Bellgard S.E."/>
            <person name="Bellgard M.I."/>
        </authorList>
    </citation>
    <scope>NUCLEOTIDE SEQUENCE</scope>
    <source>
        <tissue evidence="1">Shoot tissue taken approximately 20 cm above the soil surface</tissue>
    </source>
</reference>
<proteinExistence type="predicted"/>
<evidence type="ECO:0000313" key="1">
    <source>
        <dbReference type="EMBL" id="JAD68579.1"/>
    </source>
</evidence>
<protein>
    <submittedName>
        <fullName evidence="1">Uncharacterized protein</fullName>
    </submittedName>
</protein>
<sequence length="9" mass="1102">MDLNPELRD</sequence>
<reference evidence="1" key="1">
    <citation type="submission" date="2014-09" db="EMBL/GenBank/DDBJ databases">
        <authorList>
            <person name="Magalhaes I.L.F."/>
            <person name="Oliveira U."/>
            <person name="Santos F.R."/>
            <person name="Vidigal T.H.D.A."/>
            <person name="Brescovit A.D."/>
            <person name="Santos A.J."/>
        </authorList>
    </citation>
    <scope>NUCLEOTIDE SEQUENCE</scope>
    <source>
        <tissue evidence="1">Shoot tissue taken approximately 20 cm above the soil surface</tissue>
    </source>
</reference>
<accession>A0A0A9BX18</accession>
<name>A0A0A9BX18_ARUDO</name>
<dbReference type="EMBL" id="GBRH01229316">
    <property type="protein sequence ID" value="JAD68579.1"/>
    <property type="molecule type" value="Transcribed_RNA"/>
</dbReference>